<reference evidence="2" key="1">
    <citation type="submission" date="2021-05" db="EMBL/GenBank/DDBJ databases">
        <authorList>
            <person name="Alioto T."/>
            <person name="Alioto T."/>
            <person name="Gomez Garrido J."/>
        </authorList>
    </citation>
    <scope>NUCLEOTIDE SEQUENCE</scope>
</reference>
<evidence type="ECO:0000256" key="1">
    <source>
        <dbReference type="SAM" id="MobiDB-lite"/>
    </source>
</evidence>
<proteinExistence type="predicted"/>
<accession>A0A8D8FMG8</accession>
<organism evidence="2">
    <name type="scientific">Culex pipiens</name>
    <name type="common">House mosquito</name>
    <dbReference type="NCBI Taxonomy" id="7175"/>
    <lineage>
        <taxon>Eukaryota</taxon>
        <taxon>Metazoa</taxon>
        <taxon>Ecdysozoa</taxon>
        <taxon>Arthropoda</taxon>
        <taxon>Hexapoda</taxon>
        <taxon>Insecta</taxon>
        <taxon>Pterygota</taxon>
        <taxon>Neoptera</taxon>
        <taxon>Endopterygota</taxon>
        <taxon>Diptera</taxon>
        <taxon>Nematocera</taxon>
        <taxon>Culicoidea</taxon>
        <taxon>Culicidae</taxon>
        <taxon>Culicinae</taxon>
        <taxon>Culicini</taxon>
        <taxon>Culex</taxon>
        <taxon>Culex</taxon>
    </lineage>
</organism>
<evidence type="ECO:0000313" key="2">
    <source>
        <dbReference type="EMBL" id="CAG6475768.1"/>
    </source>
</evidence>
<dbReference type="EMBL" id="HBUE01077215">
    <property type="protein sequence ID" value="CAG6475768.1"/>
    <property type="molecule type" value="Transcribed_RNA"/>
</dbReference>
<feature type="region of interest" description="Disordered" evidence="1">
    <location>
        <begin position="1"/>
        <end position="23"/>
    </location>
</feature>
<sequence>MRWRRNLPRGNFPAPHLHRLGPPVPGRRFPIFAGKVAAVRFRSFLPPSGSIRTGSAGPLRIPSCFASWPGTATWLPSFCGRTDSLPFGPRAGNRHRTGSCRS</sequence>
<name>A0A8D8FMG8_CULPI</name>
<dbReference type="AlphaFoldDB" id="A0A8D8FMG8"/>
<protein>
    <submittedName>
        <fullName evidence="2">(northern house mosquito) hypothetical protein</fullName>
    </submittedName>
</protein>